<comment type="caution">
    <text evidence="1">The sequence shown here is derived from an EMBL/GenBank/DDBJ whole genome shotgun (WGS) entry which is preliminary data.</text>
</comment>
<accession>A0A0F9VCL1</accession>
<protein>
    <submittedName>
        <fullName evidence="1">Uncharacterized protein</fullName>
    </submittedName>
</protein>
<gene>
    <name evidence="1" type="ORF">LCGC14_0422010</name>
</gene>
<organism evidence="1">
    <name type="scientific">marine sediment metagenome</name>
    <dbReference type="NCBI Taxonomy" id="412755"/>
    <lineage>
        <taxon>unclassified sequences</taxon>
        <taxon>metagenomes</taxon>
        <taxon>ecological metagenomes</taxon>
    </lineage>
</organism>
<evidence type="ECO:0000313" key="1">
    <source>
        <dbReference type="EMBL" id="KKN71291.1"/>
    </source>
</evidence>
<proteinExistence type="predicted"/>
<reference evidence="1" key="1">
    <citation type="journal article" date="2015" name="Nature">
        <title>Complex archaea that bridge the gap between prokaryotes and eukaryotes.</title>
        <authorList>
            <person name="Spang A."/>
            <person name="Saw J.H."/>
            <person name="Jorgensen S.L."/>
            <person name="Zaremba-Niedzwiedzka K."/>
            <person name="Martijn J."/>
            <person name="Lind A.E."/>
            <person name="van Eijk R."/>
            <person name="Schleper C."/>
            <person name="Guy L."/>
            <person name="Ettema T.J."/>
        </authorList>
    </citation>
    <scope>NUCLEOTIDE SEQUENCE</scope>
</reference>
<sequence length="70" mass="7931">MAKKSFLTIAKEQGKATFSIRGSKAAKSIAKKRPSVNLRDNRFLRSMGEGFIDVFSGKSRDRTKKRLVRK</sequence>
<dbReference type="EMBL" id="LAZR01000386">
    <property type="protein sequence ID" value="KKN71291.1"/>
    <property type="molecule type" value="Genomic_DNA"/>
</dbReference>
<dbReference type="AlphaFoldDB" id="A0A0F9VCL1"/>
<name>A0A0F9VCL1_9ZZZZ</name>